<evidence type="ECO:0000256" key="4">
    <source>
        <dbReference type="ARBA" id="ARBA00022679"/>
    </source>
</evidence>
<dbReference type="GO" id="GO:0052381">
    <property type="term" value="F:tRNA dimethylallyltransferase activity"/>
    <property type="evidence" value="ECO:0007669"/>
    <property type="project" value="UniProtKB-UniRule"/>
</dbReference>
<feature type="binding site" evidence="10">
    <location>
        <begin position="10"/>
        <end position="17"/>
    </location>
    <ligand>
        <name>ATP</name>
        <dbReference type="ChEBI" id="CHEBI:30616"/>
    </ligand>
</feature>
<comment type="catalytic activity">
    <reaction evidence="9 10 11">
        <text>adenosine(37) in tRNA + dimethylallyl diphosphate = N(6)-dimethylallyladenosine(37) in tRNA + diphosphate</text>
        <dbReference type="Rhea" id="RHEA:26482"/>
        <dbReference type="Rhea" id="RHEA-COMP:10162"/>
        <dbReference type="Rhea" id="RHEA-COMP:10375"/>
        <dbReference type="ChEBI" id="CHEBI:33019"/>
        <dbReference type="ChEBI" id="CHEBI:57623"/>
        <dbReference type="ChEBI" id="CHEBI:74411"/>
        <dbReference type="ChEBI" id="CHEBI:74415"/>
        <dbReference type="EC" id="2.5.1.75"/>
    </reaction>
</comment>
<comment type="cofactor">
    <cofactor evidence="1 10">
        <name>Mg(2+)</name>
        <dbReference type="ChEBI" id="CHEBI:18420"/>
    </cofactor>
</comment>
<dbReference type="GO" id="GO:0006400">
    <property type="term" value="P:tRNA modification"/>
    <property type="evidence" value="ECO:0007669"/>
    <property type="project" value="TreeGrafter"/>
</dbReference>
<evidence type="ECO:0000256" key="13">
    <source>
        <dbReference type="RuleBase" id="RU003785"/>
    </source>
</evidence>
<evidence type="ECO:0000256" key="2">
    <source>
        <dbReference type="ARBA" id="ARBA00003213"/>
    </source>
</evidence>
<dbReference type="Proteomes" id="UP000194903">
    <property type="component" value="Unassembled WGS sequence"/>
</dbReference>
<evidence type="ECO:0000313" key="15">
    <source>
        <dbReference type="Proteomes" id="UP000194903"/>
    </source>
</evidence>
<evidence type="ECO:0000256" key="12">
    <source>
        <dbReference type="RuleBase" id="RU003784"/>
    </source>
</evidence>
<dbReference type="AlphaFoldDB" id="A0A252F7E3"/>
<evidence type="ECO:0000256" key="11">
    <source>
        <dbReference type="RuleBase" id="RU003783"/>
    </source>
</evidence>
<feature type="region of interest" description="Interaction with substrate tRNA" evidence="10">
    <location>
        <begin position="35"/>
        <end position="38"/>
    </location>
</feature>
<feature type="site" description="Interaction with substrate tRNA" evidence="10">
    <location>
        <position position="124"/>
    </location>
</feature>
<comment type="caution">
    <text evidence="10">Lacks conserved residue(s) required for the propagation of feature annotation.</text>
</comment>
<dbReference type="InterPro" id="IPR039657">
    <property type="entry name" value="Dimethylallyltransferase"/>
</dbReference>
<dbReference type="EMBL" id="NHOC01000002">
    <property type="protein sequence ID" value="OUM21580.1"/>
    <property type="molecule type" value="Genomic_DNA"/>
</dbReference>
<dbReference type="SUPFAM" id="SSF52540">
    <property type="entry name" value="P-loop containing nucleoside triphosphate hydrolases"/>
    <property type="match status" value="1"/>
</dbReference>
<accession>A0A252F7E3</accession>
<dbReference type="NCBIfam" id="TIGR00174">
    <property type="entry name" value="miaA"/>
    <property type="match status" value="1"/>
</dbReference>
<dbReference type="FunFam" id="1.10.20.140:FF:000001">
    <property type="entry name" value="tRNA dimethylallyltransferase"/>
    <property type="match status" value="1"/>
</dbReference>
<dbReference type="RefSeq" id="WP_087017665.1">
    <property type="nucleotide sequence ID" value="NZ_CP178353.1"/>
</dbReference>
<proteinExistence type="inferred from homology"/>
<keyword evidence="15" id="KW-1185">Reference proteome</keyword>
<feature type="site" description="Interaction with substrate tRNA" evidence="10">
    <location>
        <position position="101"/>
    </location>
</feature>
<dbReference type="PANTHER" id="PTHR11088">
    <property type="entry name" value="TRNA DIMETHYLALLYLTRANSFERASE"/>
    <property type="match status" value="1"/>
</dbReference>
<comment type="similarity">
    <text evidence="3 10 13">Belongs to the IPP transferase family.</text>
</comment>
<dbReference type="EC" id="2.5.1.75" evidence="10"/>
<comment type="caution">
    <text evidence="14">The sequence shown here is derived from an EMBL/GenBank/DDBJ whole genome shotgun (WGS) entry which is preliminary data.</text>
</comment>
<evidence type="ECO:0000256" key="8">
    <source>
        <dbReference type="ARBA" id="ARBA00022842"/>
    </source>
</evidence>
<evidence type="ECO:0000256" key="10">
    <source>
        <dbReference type="HAMAP-Rule" id="MF_00185"/>
    </source>
</evidence>
<organism evidence="14 15">
    <name type="scientific">Butyricicoccus porcorum</name>
    <dbReference type="NCBI Taxonomy" id="1945634"/>
    <lineage>
        <taxon>Bacteria</taxon>
        <taxon>Bacillati</taxon>
        <taxon>Bacillota</taxon>
        <taxon>Clostridia</taxon>
        <taxon>Eubacteriales</taxon>
        <taxon>Butyricicoccaceae</taxon>
        <taxon>Butyricicoccus</taxon>
    </lineage>
</organism>
<feature type="binding site" evidence="10">
    <location>
        <begin position="12"/>
        <end position="17"/>
    </location>
    <ligand>
        <name>substrate</name>
    </ligand>
</feature>
<evidence type="ECO:0000256" key="5">
    <source>
        <dbReference type="ARBA" id="ARBA00022694"/>
    </source>
</evidence>
<dbReference type="Gene3D" id="1.10.20.140">
    <property type="match status" value="1"/>
</dbReference>
<dbReference type="GO" id="GO:0005524">
    <property type="term" value="F:ATP binding"/>
    <property type="evidence" value="ECO:0007669"/>
    <property type="project" value="UniProtKB-UniRule"/>
</dbReference>
<keyword evidence="6 10" id="KW-0547">Nucleotide-binding</keyword>
<dbReference type="InterPro" id="IPR018022">
    <property type="entry name" value="IPT"/>
</dbReference>
<dbReference type="PANTHER" id="PTHR11088:SF60">
    <property type="entry name" value="TRNA DIMETHYLALLYLTRANSFERASE"/>
    <property type="match status" value="1"/>
</dbReference>
<comment type="function">
    <text evidence="2 10 12">Catalyzes the transfer of a dimethylallyl group onto the adenine at position 37 in tRNAs that read codons beginning with uridine, leading to the formation of N6-(dimethylallyl)adenosine (i(6)A).</text>
</comment>
<keyword evidence="5 10" id="KW-0819">tRNA processing</keyword>
<protein>
    <recommendedName>
        <fullName evidence="10">tRNA dimethylallyltransferase</fullName>
        <ecNumber evidence="10">2.5.1.75</ecNumber>
    </recommendedName>
    <alternativeName>
        <fullName evidence="10">Dimethylallyl diphosphate:tRNA dimethylallyltransferase</fullName>
        <shortName evidence="10">DMAPP:tRNA dimethylallyltransferase</shortName>
        <shortName evidence="10">DMATase</shortName>
    </alternativeName>
    <alternativeName>
        <fullName evidence="10">Isopentenyl-diphosphate:tRNA isopentenyltransferase</fullName>
        <shortName evidence="10">IPP transferase</shortName>
        <shortName evidence="10">IPPT</shortName>
        <shortName evidence="10">IPTase</shortName>
    </alternativeName>
</protein>
<gene>
    <name evidence="10" type="primary">miaA</name>
    <name evidence="14" type="ORF">CBW42_03175</name>
</gene>
<dbReference type="Gene3D" id="3.40.50.300">
    <property type="entry name" value="P-loop containing nucleotide triphosphate hydrolases"/>
    <property type="match status" value="1"/>
</dbReference>
<evidence type="ECO:0000256" key="9">
    <source>
        <dbReference type="ARBA" id="ARBA00049563"/>
    </source>
</evidence>
<keyword evidence="4 10" id="KW-0808">Transferase</keyword>
<name>A0A252F7E3_9FIRM</name>
<keyword evidence="8 10" id="KW-0460">Magnesium</keyword>
<evidence type="ECO:0000313" key="14">
    <source>
        <dbReference type="EMBL" id="OUM21580.1"/>
    </source>
</evidence>
<reference evidence="14 15" key="1">
    <citation type="submission" date="2017-05" db="EMBL/GenBank/DDBJ databases">
        <title>Butyricicoccus porcorum sp. nov. a butyrate-producing bacterium from the swine intestinal tract.</title>
        <authorList>
            <person name="Trachsel J."/>
            <person name="Humphrey S."/>
            <person name="Allen H.K."/>
        </authorList>
    </citation>
    <scope>NUCLEOTIDE SEQUENCE [LARGE SCALE GENOMIC DNA]</scope>
    <source>
        <strain evidence="14">BB10</strain>
    </source>
</reference>
<dbReference type="OrthoDB" id="9776390at2"/>
<keyword evidence="7 10" id="KW-0067">ATP-binding</keyword>
<evidence type="ECO:0000256" key="7">
    <source>
        <dbReference type="ARBA" id="ARBA00022840"/>
    </source>
</evidence>
<evidence type="ECO:0000256" key="1">
    <source>
        <dbReference type="ARBA" id="ARBA00001946"/>
    </source>
</evidence>
<dbReference type="InterPro" id="IPR027417">
    <property type="entry name" value="P-loop_NTPase"/>
</dbReference>
<comment type="subunit">
    <text evidence="10">Monomer.</text>
</comment>
<evidence type="ECO:0000256" key="6">
    <source>
        <dbReference type="ARBA" id="ARBA00022741"/>
    </source>
</evidence>
<evidence type="ECO:0000256" key="3">
    <source>
        <dbReference type="ARBA" id="ARBA00005842"/>
    </source>
</evidence>
<sequence length="329" mass="36855">MKPKLICIAGPTASGKTALSIALAKQLHTEIISSDSMQLYRGMDIGTAKPDMAERDGVVHHMFDVAEPGEDFSVARYQQMADACAQDILSRGKIPIVCGGTGLYLDALIEGSTFSGDETDTAAREKYNAIAREQGAHALHEMLRAVDPESAERIHENNVKRVVRALEVYAQTGMTIGELNARNKRPEPKYDAILFGLCPTDRQTLYDRIDRRVDQMVELGLVEEARRLWEDGRLTGTAGQAIGYKELLPYLRGEAELEACLDTLKRASRNYAKRQLTWLRRDTRVNWLYYNSPDEFSAILQQATEILSARGVPYEKYLYNSGGLLYNEN</sequence>
<dbReference type="Pfam" id="PF01715">
    <property type="entry name" value="IPPT"/>
    <property type="match status" value="1"/>
</dbReference>
<dbReference type="HAMAP" id="MF_00185">
    <property type="entry name" value="IPP_trans"/>
    <property type="match status" value="1"/>
</dbReference>